<sequence>MSKLTIFDLDNTLIGGDSDHLWGEFLIAQGLVDASTHRAQNDAFYQQYQQGNLDILAYQHFVLKPLIAFSQTELAQLHERFMAEFIEPIMLPKAIDLVAQHRDQGHTLLIITATNEFITQPIAQRLGIAHLIGTKPDIKNGRFTGEVAGIPSFQEGKILRLKDWLRSQEPQLELSHFYSDSHNDLPLLKRVPNPVAVDPDECLRQYAETHNWPILSLRG</sequence>
<dbReference type="NCBIfam" id="TIGR01488">
    <property type="entry name" value="HAD-SF-IB"/>
    <property type="match status" value="1"/>
</dbReference>
<dbReference type="RefSeq" id="WP_013835248.1">
    <property type="nucleotide sequence ID" value="NC_015581.1"/>
</dbReference>
<evidence type="ECO:0000256" key="2">
    <source>
        <dbReference type="ARBA" id="ARBA00022801"/>
    </source>
</evidence>
<dbReference type="eggNOG" id="COG0560">
    <property type="taxonomic scope" value="Bacteria"/>
</dbReference>
<dbReference type="Pfam" id="PF12710">
    <property type="entry name" value="HAD"/>
    <property type="match status" value="1"/>
</dbReference>
<dbReference type="CDD" id="cd02612">
    <property type="entry name" value="HAD_PGPPase"/>
    <property type="match status" value="1"/>
</dbReference>
<dbReference type="KEGG" id="tcy:Thicy_0697"/>
<protein>
    <submittedName>
        <fullName evidence="4">HAD-superfamily subfamily IB hydrolase, TIGR01490</fullName>
    </submittedName>
</protein>
<keyword evidence="1" id="KW-0479">Metal-binding</keyword>
<gene>
    <name evidence="4" type="ordered locus">Thicy_0697</name>
</gene>
<keyword evidence="2 4" id="KW-0378">Hydrolase</keyword>
<reference evidence="4 5" key="1">
    <citation type="submission" date="2011-05" db="EMBL/GenBank/DDBJ databases">
        <title>Complete sequence of Thioalkalimicrobium cyclicum ALM1.</title>
        <authorList>
            <consortium name="US DOE Joint Genome Institute"/>
            <person name="Lucas S."/>
            <person name="Han J."/>
            <person name="Lapidus A."/>
            <person name="Cheng J.-F."/>
            <person name="Goodwin L."/>
            <person name="Pitluck S."/>
            <person name="Peters L."/>
            <person name="Mikhailova N."/>
            <person name="Davenport K."/>
            <person name="Han C."/>
            <person name="Tapia R."/>
            <person name="Land M."/>
            <person name="Hauser L."/>
            <person name="Kyrpides N."/>
            <person name="Ivanova N."/>
            <person name="Pagani I."/>
            <person name="Kappler U."/>
            <person name="Woyke T."/>
        </authorList>
    </citation>
    <scope>NUCLEOTIDE SEQUENCE [LARGE SCALE GENOMIC DNA]</scope>
    <source>
        <strain evidence="5">DSM 14477 / JCM 11371 / ALM1</strain>
    </source>
</reference>
<evidence type="ECO:0000256" key="1">
    <source>
        <dbReference type="ARBA" id="ARBA00022723"/>
    </source>
</evidence>
<dbReference type="Gene3D" id="3.40.50.1000">
    <property type="entry name" value="HAD superfamily/HAD-like"/>
    <property type="match status" value="1"/>
</dbReference>
<dbReference type="OrthoDB" id="9784466at2"/>
<dbReference type="InterPro" id="IPR006385">
    <property type="entry name" value="HAD_hydro_SerB1"/>
</dbReference>
<dbReference type="InterPro" id="IPR050582">
    <property type="entry name" value="HAD-like_SerB"/>
</dbReference>
<dbReference type="STRING" id="717773.Thicy_0697"/>
<dbReference type="HOGENOM" id="CLU_052657_1_1_6"/>
<dbReference type="Gene3D" id="1.20.1440.100">
    <property type="entry name" value="SG protein - dephosphorylation function"/>
    <property type="match status" value="1"/>
</dbReference>
<proteinExistence type="predicted"/>
<dbReference type="PANTHER" id="PTHR43344">
    <property type="entry name" value="PHOSPHOSERINE PHOSPHATASE"/>
    <property type="match status" value="1"/>
</dbReference>
<keyword evidence="3" id="KW-0460">Magnesium</keyword>
<dbReference type="EMBL" id="CP002776">
    <property type="protein sequence ID" value="AEG31469.1"/>
    <property type="molecule type" value="Genomic_DNA"/>
</dbReference>
<organism evidence="4 5">
    <name type="scientific">Thiomicrospira cyclica (strain DSM 14477 / JCM 11371 / ALM1)</name>
    <name type="common">Thioalkalimicrobium cyclicum</name>
    <dbReference type="NCBI Taxonomy" id="717773"/>
    <lineage>
        <taxon>Bacteria</taxon>
        <taxon>Pseudomonadati</taxon>
        <taxon>Pseudomonadota</taxon>
        <taxon>Gammaproteobacteria</taxon>
        <taxon>Thiotrichales</taxon>
        <taxon>Piscirickettsiaceae</taxon>
        <taxon>Thiomicrospira</taxon>
    </lineage>
</organism>
<evidence type="ECO:0000256" key="3">
    <source>
        <dbReference type="ARBA" id="ARBA00022842"/>
    </source>
</evidence>
<accession>F6DC83</accession>
<dbReference type="PANTHER" id="PTHR43344:SF13">
    <property type="entry name" value="PHOSPHATASE RV3661-RELATED"/>
    <property type="match status" value="1"/>
</dbReference>
<keyword evidence="5" id="KW-1185">Reference proteome</keyword>
<dbReference type="GO" id="GO:0016787">
    <property type="term" value="F:hydrolase activity"/>
    <property type="evidence" value="ECO:0007669"/>
    <property type="project" value="UniProtKB-KW"/>
</dbReference>
<evidence type="ECO:0000313" key="4">
    <source>
        <dbReference type="EMBL" id="AEG31469.1"/>
    </source>
</evidence>
<dbReference type="GO" id="GO:0046872">
    <property type="term" value="F:metal ion binding"/>
    <property type="evidence" value="ECO:0007669"/>
    <property type="project" value="UniProtKB-KW"/>
</dbReference>
<name>F6DC83_THICA</name>
<dbReference type="Proteomes" id="UP000009232">
    <property type="component" value="Chromosome"/>
</dbReference>
<dbReference type="InterPro" id="IPR023214">
    <property type="entry name" value="HAD_sf"/>
</dbReference>
<evidence type="ECO:0000313" key="5">
    <source>
        <dbReference type="Proteomes" id="UP000009232"/>
    </source>
</evidence>
<dbReference type="SUPFAM" id="SSF56784">
    <property type="entry name" value="HAD-like"/>
    <property type="match status" value="1"/>
</dbReference>
<dbReference type="AlphaFoldDB" id="F6DC83"/>
<dbReference type="InterPro" id="IPR036412">
    <property type="entry name" value="HAD-like_sf"/>
</dbReference>
<dbReference type="NCBIfam" id="TIGR01490">
    <property type="entry name" value="HAD-SF-IB-hyp1"/>
    <property type="match status" value="1"/>
</dbReference>